<evidence type="ECO:0000313" key="5">
    <source>
        <dbReference type="EMBL" id="CAL7932759.1"/>
    </source>
</evidence>
<evidence type="ECO:0000259" key="4">
    <source>
        <dbReference type="PROSITE" id="PS50878"/>
    </source>
</evidence>
<evidence type="ECO:0000256" key="1">
    <source>
        <dbReference type="PROSITE-ProRule" id="PRU00047"/>
    </source>
</evidence>
<dbReference type="PROSITE" id="PS50878">
    <property type="entry name" value="RT_POL"/>
    <property type="match status" value="1"/>
</dbReference>
<dbReference type="Gene3D" id="4.10.60.10">
    <property type="entry name" value="Zinc finger, CCHC-type"/>
    <property type="match status" value="1"/>
</dbReference>
<dbReference type="PANTHER" id="PTHR33481">
    <property type="entry name" value="REVERSE TRANSCRIPTASE"/>
    <property type="match status" value="1"/>
</dbReference>
<proteinExistence type="predicted"/>
<feature type="region of interest" description="Disordered" evidence="2">
    <location>
        <begin position="1480"/>
        <end position="1516"/>
    </location>
</feature>
<feature type="domain" description="CCHC-type" evidence="3">
    <location>
        <begin position="1685"/>
        <end position="1700"/>
    </location>
</feature>
<keyword evidence="1" id="KW-0863">Zinc-finger</keyword>
<dbReference type="SUPFAM" id="SSF56219">
    <property type="entry name" value="DNase I-like"/>
    <property type="match status" value="2"/>
</dbReference>
<gene>
    <name evidence="5" type="ORF">XYLVIOL_LOCUS23</name>
</gene>
<feature type="compositionally biased region" description="Polar residues" evidence="2">
    <location>
        <begin position="1490"/>
        <end position="1504"/>
    </location>
</feature>
<dbReference type="Gene3D" id="3.60.10.10">
    <property type="entry name" value="Endonuclease/exonuclease/phosphatase"/>
    <property type="match status" value="2"/>
</dbReference>
<dbReference type="CDD" id="cd01650">
    <property type="entry name" value="RT_nLTR_like"/>
    <property type="match status" value="1"/>
</dbReference>
<protein>
    <recommendedName>
        <fullName evidence="7">Reverse transcriptase</fullName>
    </recommendedName>
</protein>
<dbReference type="Pfam" id="PF14529">
    <property type="entry name" value="Exo_endo_phos_2"/>
    <property type="match status" value="2"/>
</dbReference>
<keyword evidence="1" id="KW-0862">Zinc</keyword>
<keyword evidence="6" id="KW-1185">Reference proteome</keyword>
<feature type="compositionally biased region" description="Basic and acidic residues" evidence="2">
    <location>
        <begin position="1721"/>
        <end position="1735"/>
    </location>
</feature>
<name>A0ABP1MZ86_XYLVO</name>
<feature type="compositionally biased region" description="Basic and acidic residues" evidence="2">
    <location>
        <begin position="207"/>
        <end position="224"/>
    </location>
</feature>
<dbReference type="InterPro" id="IPR005135">
    <property type="entry name" value="Endo/exonuclease/phosphatase"/>
</dbReference>
<evidence type="ECO:0008006" key="7">
    <source>
        <dbReference type="Google" id="ProtNLM"/>
    </source>
</evidence>
<organism evidence="5 6">
    <name type="scientific">Xylocopa violacea</name>
    <name type="common">Violet carpenter bee</name>
    <name type="synonym">Apis violacea</name>
    <dbReference type="NCBI Taxonomy" id="135666"/>
    <lineage>
        <taxon>Eukaryota</taxon>
        <taxon>Metazoa</taxon>
        <taxon>Ecdysozoa</taxon>
        <taxon>Arthropoda</taxon>
        <taxon>Hexapoda</taxon>
        <taxon>Insecta</taxon>
        <taxon>Pterygota</taxon>
        <taxon>Neoptera</taxon>
        <taxon>Endopterygota</taxon>
        <taxon>Hymenoptera</taxon>
        <taxon>Apocrita</taxon>
        <taxon>Aculeata</taxon>
        <taxon>Apoidea</taxon>
        <taxon>Anthophila</taxon>
        <taxon>Apidae</taxon>
        <taxon>Xylocopa</taxon>
        <taxon>Xylocopa</taxon>
    </lineage>
</organism>
<dbReference type="PROSITE" id="PS50158">
    <property type="entry name" value="ZF_CCHC"/>
    <property type="match status" value="1"/>
</dbReference>
<feature type="region of interest" description="Disordered" evidence="2">
    <location>
        <begin position="185"/>
        <end position="224"/>
    </location>
</feature>
<feature type="compositionally biased region" description="Polar residues" evidence="2">
    <location>
        <begin position="190"/>
        <end position="203"/>
    </location>
</feature>
<dbReference type="PANTHER" id="PTHR33481:SF1">
    <property type="entry name" value="ENDONUCLEASE_EXONUCLEASE_PHOSPHATASE DOMAIN-CONTAINING PROTEIN-RELATED"/>
    <property type="match status" value="1"/>
</dbReference>
<feature type="region of interest" description="Disordered" evidence="2">
    <location>
        <begin position="1721"/>
        <end position="1778"/>
    </location>
</feature>
<dbReference type="EMBL" id="CAXAJV020000214">
    <property type="protein sequence ID" value="CAL7932759.1"/>
    <property type="molecule type" value="Genomic_DNA"/>
</dbReference>
<feature type="region of interest" description="Disordered" evidence="2">
    <location>
        <begin position="448"/>
        <end position="486"/>
    </location>
</feature>
<comment type="caution">
    <text evidence="5">The sequence shown here is derived from an EMBL/GenBank/DDBJ whole genome shotgun (WGS) entry which is preliminary data.</text>
</comment>
<reference evidence="5 6" key="1">
    <citation type="submission" date="2024-08" db="EMBL/GenBank/DDBJ databases">
        <authorList>
            <person name="Will J Nash"/>
            <person name="Angela Man"/>
            <person name="Seanna McTaggart"/>
            <person name="Kendall Baker"/>
            <person name="Tom Barker"/>
            <person name="Leah Catchpole"/>
            <person name="Alex Durrant"/>
            <person name="Karim Gharbi"/>
            <person name="Naomi Irish"/>
            <person name="Gemy Kaithakottil"/>
            <person name="Debby Ku"/>
            <person name="Aaliyah Providence"/>
            <person name="Felix Shaw"/>
            <person name="David Swarbreck"/>
            <person name="Chris Watkins"/>
            <person name="Ann M. McCartney"/>
            <person name="Giulio Formenti"/>
            <person name="Alice Mouton"/>
            <person name="Noel Vella"/>
            <person name="Bjorn M von Reumont"/>
            <person name="Adriana Vella"/>
            <person name="Wilfried Haerty"/>
        </authorList>
    </citation>
    <scope>NUCLEOTIDE SEQUENCE [LARGE SCALE GENOMIC DNA]</scope>
</reference>
<feature type="compositionally biased region" description="Basic and acidic residues" evidence="2">
    <location>
        <begin position="1746"/>
        <end position="1763"/>
    </location>
</feature>
<dbReference type="SUPFAM" id="SSF57756">
    <property type="entry name" value="Retrovirus zinc finger-like domains"/>
    <property type="match status" value="1"/>
</dbReference>
<dbReference type="Proteomes" id="UP001642520">
    <property type="component" value="Unassembled WGS sequence"/>
</dbReference>
<keyword evidence="1" id="KW-0479">Metal-binding</keyword>
<feature type="domain" description="Reverse transcriptase" evidence="4">
    <location>
        <begin position="2592"/>
        <end position="2834"/>
    </location>
</feature>
<dbReference type="SMART" id="SM00343">
    <property type="entry name" value="ZnF_C2HC"/>
    <property type="match status" value="3"/>
</dbReference>
<evidence type="ECO:0000256" key="2">
    <source>
        <dbReference type="SAM" id="MobiDB-lite"/>
    </source>
</evidence>
<dbReference type="InterPro" id="IPR001878">
    <property type="entry name" value="Znf_CCHC"/>
</dbReference>
<dbReference type="InterPro" id="IPR036875">
    <property type="entry name" value="Znf_CCHC_sf"/>
</dbReference>
<evidence type="ECO:0000313" key="6">
    <source>
        <dbReference type="Proteomes" id="UP001642520"/>
    </source>
</evidence>
<dbReference type="InterPro" id="IPR036691">
    <property type="entry name" value="Endo/exonu/phosph_ase_sf"/>
</dbReference>
<dbReference type="Pfam" id="PF00078">
    <property type="entry name" value="RVT_1"/>
    <property type="match status" value="1"/>
</dbReference>
<sequence>MATGEHNEKHRARDDSSRCTVLTDATQIDRRTASDIAEKLMSLTYRVRTAYLASKNLNRDIRNEADGKIADLNDGLYRLIRGEGDPSVINEWITRISDICLPILNSRRFSELITVEIKNYIRQGSEQIRWLINQAGENDSKGQQLSGEAKKEIDKGLRVTEDRIISSEHLEILGIPSMSFIDKKRKRANRTSPTQGESPTKTSPPCKRHEEDKTPDAEDRTKLTRPEVTIRVKVKEKLMFVTKLKTIKAKVNTEDVRIIGVRKCRDVDDILIKVANIQEAETLANRIRNIGEEVEILTDVKRRLHILNLDASVEDMELRECKYLPGAYLPGTDELEDSDAELQEKMLPENRERNINKRTMERSNSPISTEIRRMTRELKSRETREKEKVQDTEGARDQCITIGRVWMDGNKGYREMGTQTMWGQMGTNIKDDRTGSTDMTWSQVVKKAKRPNRVGSEAPGGIGGVKAKENNLPGATHTPLTGKRKKQLRTSEKWLNSKAIYITMEDKNFMDILMHIKSKAQCPTGDTGIRKIRKARTGAVLLELDDNAAAQEWKDRILGTEQDKKISARILSRKTMAKIRGLDILTEAKDVINAIGEATAATPDELEQVQLLRMIDEPWQERVAIIRIPVRLANELQETKGIKIANLNNSTAAMDVLTNYMDSNGVEMAIVAEPPRNIRGAWIPSLCGKATIGLRGRLAGRAGVLEQAHNAVAISVNGITVVSCYFPPSLDFPAFEKGWGEVTEWIKDFKIKGFNRLIVAGDFNAQDHLWATRSDRRGKTIAESLLAHDFICLNDGKPTCIRWNGCTAIDATFATPNIAKNIHGWHISMEETLSDHRFIPFCIHDAQKAVRRGSNSTTPAKRAIPKDRKRWVAGSVKTSKLEKEINEWELDETPTDLPGNRMTGLYDKIVKICDRTMKAIKTGAPRRKNTYWWNDHTAKARRECNVARRALSRMKTKRAANLVSIEQAENRYRTARNNYRLAIKISKRKSWNDLIKDVDKNPWGLAYKIINDKLRIPTYGGILTLDENDVRRVIGELFPPGPSLDDLKKEEKQLIIDNNIHALAIDNCEVQAAARRINIRKAPGPDNIPGIIIKKLGLIKPESIRQAIQALMNHLIFPEIWKKARIVMIPKIGLVIAEEKTEFLVYRSRNTKFREYELNVKGHKVVNKVTAKYLGITLDDKLTFSPHIRGLVPRVAKVMATLGRILPNLGGPMEPRRKMLATVGLSVALYGAPIWSGAAAGVINRRYLERARRACALRVCAAYRTAPTEALGILAGIPPLDITAKMRRNQFMSIREYIGYPDIQDAHTRSEDSDGERAATKVAKNTSRGLMQPDIKIMSDLAEQLMSLTYKIRKAYLGSRNLNREVRLIADEKIAELNDELYRRIRGEGDIALIWEWPTRITDICAPILNSRRFSETITAEIKNYIQKGSTHIALGATEMIVGNSSEMRTMSDDRHPKVMEDQVITREKLELVGSPMRSYLEKKRKRANNKSSPSQENSPTKVTPPSKRWEEDVEPGAKKMTDYRGIVTIRIKVNENGTFITKLKAIKTKVNTEGVKILGVRKCRDAEDILIKVLNEAEAEILAEKLRGAGETVEILTDFKKRLHILNLDASVEDEELRSSVSRISETAIGNIKIIYRREGFAGSQSACIELPGRALKTCLSKGSSLQVGWTKCKIREYAMTRACFRCMRAGHRAANCPNQPEKKCYKCGSNDHLMQACKRDNVRQSSSSEEKYLPSRYLPGPVDSRARDDNLEHPGEPENKGKKVSKIIKGRSNSPVSTEIRRMAKELERRENNSGNNGNRGVSKARLITIGQTKMEGNKEYRDIGTQTMEVGLEYDRNEPRTVDNSMTWSQVVKKRGRINRASMEGTARNRTRGNGRNDLDQAVVPEELKQRKTQARPTEKWLNSKAIYVSMEDKNFMDTLVHIKSRVQCPTGDTGIRKIRKTRTGAVLLELEDNALAQEWRERIMGTEQEGKITARILSRKMVAKIRGLDILTEAKDVIGAIGEATAATPEELEQVQLLRMIDEPWQERVAIVRVPVRLANVLKNTKGIKIGWTINKVRILDKPSVKCSTCKQWGHDMSRCRKVSSALEERLLKPDIEGRYEKARSTPVDWAIAETERIFREQLANLNNSTAAMDVLISYMDINGSEIAIVAEPPKNRSGVWITSLCGKAAIGLRGGLAGRACILEQKHNVVAININAMVIISCYFPPSLDFLMFERRWGDTMELIRELRIKGNSLIIIAGDFNAQDYPWAMRSDRRGKLITESLIVHDIICLNDGSPTCVRWNGCTAIDATFITSNLARNISGWHVSTEETLSDHRFISYCVHDAHKDTKGRNHRRNPTNSVTCKNKKRWAADSVKIGKLKEEINNWEVSEIPNNIDSPEQRVATFYEKIERICDCTMKAIKTGAPRRKNVYWWNEHTAKARKECNAARRALSRARSKAIARIEQAVNRYRIARNKYRLAIKNSKWKAWKELIKDIDKNPWGLAYKIVNNKLRVPTCGGILTLDDEEVRRVTGELFPPGPSLDDLKEEEKQLIIENNKAEMEIDNSEVLAAARRINSKKAPGPDNVPGIIIKKLGLAKPEIIRRVMQAQMNCVTFPQIWKRARIVMIPKIGVDGAIIKFRPICLIDVMGKVFERIIATRIDRHLATTNWLDERQFGFRTGRSVADAVAALTNYVKANTAAHKRTVSAFVDIKNAFNSLKWPAIITAMSNAGVPEYLVALIRSYLGCRTGYLETKNGKLRDPDDDIVVLCFADDTVILTRATTYVEAVNRCQAAITRFIDVVKPLGLDIAEEKTEFLVYRNKNTMFRPFELRVKGHKIANKVTAKYLGITLDDKLNFSPHIRGLIPKVEKVMATLGRILPNVGGPMEPRRKMLATVGLSVALYGAPIWSRAAEGVINRRHLEKARRACAIRVCAAYRTAPTEALGVLAGIPPLDITAKMRRKQFLEIREFIGYPDRQDRHTRRYVRNIKRAHHEEALGEWQARWDECAGVSNNWTRSLIPEVTTWVKRKHGYISYHLTQFLTGHGTFYWYLSRFKRRRNDKCAYCESDVRDDAEHCIVKCPAFQDIRGDFGGYCNLDASSIPQELIQTMIANKEAWKRIEQIIAGIIMTKDKWDRERGF</sequence>
<accession>A0ABP1MZ86</accession>
<dbReference type="InterPro" id="IPR000477">
    <property type="entry name" value="RT_dom"/>
</dbReference>
<evidence type="ECO:0000259" key="3">
    <source>
        <dbReference type="PROSITE" id="PS50158"/>
    </source>
</evidence>